<name>A0A0D3J324_EMIH1</name>
<dbReference type="Pfam" id="PF00561">
    <property type="entry name" value="Abhydrolase_1"/>
    <property type="match status" value="1"/>
</dbReference>
<dbReference type="PANTHER" id="PTHR43433">
    <property type="entry name" value="HYDROLASE, ALPHA/BETA FOLD FAMILY PROTEIN"/>
    <property type="match status" value="1"/>
</dbReference>
<reference evidence="3" key="1">
    <citation type="journal article" date="2013" name="Nature">
        <title>Pan genome of the phytoplankton Emiliania underpins its global distribution.</title>
        <authorList>
            <person name="Read B.A."/>
            <person name="Kegel J."/>
            <person name="Klute M.J."/>
            <person name="Kuo A."/>
            <person name="Lefebvre S.C."/>
            <person name="Maumus F."/>
            <person name="Mayer C."/>
            <person name="Miller J."/>
            <person name="Monier A."/>
            <person name="Salamov A."/>
            <person name="Young J."/>
            <person name="Aguilar M."/>
            <person name="Claverie J.M."/>
            <person name="Frickenhaus S."/>
            <person name="Gonzalez K."/>
            <person name="Herman E.K."/>
            <person name="Lin Y.C."/>
            <person name="Napier J."/>
            <person name="Ogata H."/>
            <person name="Sarno A.F."/>
            <person name="Shmutz J."/>
            <person name="Schroeder D."/>
            <person name="de Vargas C."/>
            <person name="Verret F."/>
            <person name="von Dassow P."/>
            <person name="Valentin K."/>
            <person name="Van de Peer Y."/>
            <person name="Wheeler G."/>
            <person name="Dacks J.B."/>
            <person name="Delwiche C.F."/>
            <person name="Dyhrman S.T."/>
            <person name="Glockner G."/>
            <person name="John U."/>
            <person name="Richards T."/>
            <person name="Worden A.Z."/>
            <person name="Zhang X."/>
            <person name="Grigoriev I.V."/>
            <person name="Allen A.E."/>
            <person name="Bidle K."/>
            <person name="Borodovsky M."/>
            <person name="Bowler C."/>
            <person name="Brownlee C."/>
            <person name="Cock J.M."/>
            <person name="Elias M."/>
            <person name="Gladyshev V.N."/>
            <person name="Groth M."/>
            <person name="Guda C."/>
            <person name="Hadaegh A."/>
            <person name="Iglesias-Rodriguez M.D."/>
            <person name="Jenkins J."/>
            <person name="Jones B.M."/>
            <person name="Lawson T."/>
            <person name="Leese F."/>
            <person name="Lindquist E."/>
            <person name="Lobanov A."/>
            <person name="Lomsadze A."/>
            <person name="Malik S.B."/>
            <person name="Marsh M.E."/>
            <person name="Mackinder L."/>
            <person name="Mock T."/>
            <person name="Mueller-Roeber B."/>
            <person name="Pagarete A."/>
            <person name="Parker M."/>
            <person name="Probert I."/>
            <person name="Quesneville H."/>
            <person name="Raines C."/>
            <person name="Rensing S.A."/>
            <person name="Riano-Pachon D.M."/>
            <person name="Richier S."/>
            <person name="Rokitta S."/>
            <person name="Shiraiwa Y."/>
            <person name="Soanes D.M."/>
            <person name="van der Giezen M."/>
            <person name="Wahlund T.M."/>
            <person name="Williams B."/>
            <person name="Wilson W."/>
            <person name="Wolfe G."/>
            <person name="Wurch L.L."/>
        </authorList>
    </citation>
    <scope>NUCLEOTIDE SEQUENCE</scope>
</reference>
<dbReference type="Proteomes" id="UP000013827">
    <property type="component" value="Unassembled WGS sequence"/>
</dbReference>
<dbReference type="RefSeq" id="XP_005770338.1">
    <property type="nucleotide sequence ID" value="XM_005770281.1"/>
</dbReference>
<accession>A0A0D3J324</accession>
<dbReference type="InterPro" id="IPR029058">
    <property type="entry name" value="AB_hydrolase_fold"/>
</dbReference>
<evidence type="ECO:0000259" key="1">
    <source>
        <dbReference type="Pfam" id="PF00561"/>
    </source>
</evidence>
<dbReference type="SUPFAM" id="SSF53474">
    <property type="entry name" value="alpha/beta-Hydrolases"/>
    <property type="match status" value="1"/>
</dbReference>
<dbReference type="GeneID" id="17263938"/>
<dbReference type="HOGENOM" id="CLU_624757_0_0_1"/>
<protein>
    <recommendedName>
        <fullName evidence="1">AB hydrolase-1 domain-containing protein</fullName>
    </recommendedName>
</protein>
<evidence type="ECO:0000313" key="2">
    <source>
        <dbReference type="EnsemblProtists" id="EOD17909"/>
    </source>
</evidence>
<dbReference type="PANTHER" id="PTHR43433:SF5">
    <property type="entry name" value="AB HYDROLASE-1 DOMAIN-CONTAINING PROTEIN"/>
    <property type="match status" value="1"/>
</dbReference>
<dbReference type="KEGG" id="ehx:EMIHUDRAFT_209949"/>
<sequence length="439" mass="47216">MTKDASPTTQGDVDEDATQGDVLAAAGTAAQVEWVEAPGGRWQPWLALVQGKRCTRHLRVEVEGDCSSPIKVLAMHGWGCTLELWQALGFLSSLRGRACIAAFDTRGSGRSSCGRALWRINGLGEDALRVLTHLGWAPHETTLVGISQGGMVAQHAMALARERGLGSFAAAVLINTLPPEGAQTKASGYLRLVLEGLLQQADRNRSRRRTAHRALLTRNSRCSRYPRDSARPPKDTELVFSSPLYRARALAALVAAGWAGFFWYDAEQDARGCVEVAASEIAPTERDGGALMGEVSALLQDQRGPHVRGRLRGWLVNLFCTLDHHHLLSRQRREAILAAPAKRTLVMTGTADRVVPCANGARLAALYAAAGADVTLCPMPGLSHLPLSPLTAQPVEQFVLGGAEGGSSPLDLIRIEGENSSFEALRAAILDRDRAEHIE</sequence>
<evidence type="ECO:0000313" key="3">
    <source>
        <dbReference type="Proteomes" id="UP000013827"/>
    </source>
</evidence>
<organism evidence="2 3">
    <name type="scientific">Emiliania huxleyi (strain CCMP1516)</name>
    <dbReference type="NCBI Taxonomy" id="280463"/>
    <lineage>
        <taxon>Eukaryota</taxon>
        <taxon>Haptista</taxon>
        <taxon>Haptophyta</taxon>
        <taxon>Prymnesiophyceae</taxon>
        <taxon>Isochrysidales</taxon>
        <taxon>Noelaerhabdaceae</taxon>
        <taxon>Emiliania</taxon>
    </lineage>
</organism>
<reference evidence="2" key="2">
    <citation type="submission" date="2024-10" db="UniProtKB">
        <authorList>
            <consortium name="EnsemblProtists"/>
        </authorList>
    </citation>
    <scope>IDENTIFICATION</scope>
</reference>
<dbReference type="InterPro" id="IPR050471">
    <property type="entry name" value="AB_hydrolase"/>
</dbReference>
<dbReference type="AlphaFoldDB" id="A0A0D3J324"/>
<keyword evidence="3" id="KW-1185">Reference proteome</keyword>
<proteinExistence type="predicted"/>
<dbReference type="STRING" id="2903.R1EAJ1"/>
<dbReference type="EnsemblProtists" id="EOD17909">
    <property type="protein sequence ID" value="EOD17909"/>
    <property type="gene ID" value="EMIHUDRAFT_209949"/>
</dbReference>
<dbReference type="InterPro" id="IPR000073">
    <property type="entry name" value="AB_hydrolase_1"/>
</dbReference>
<feature type="domain" description="AB hydrolase-1" evidence="1">
    <location>
        <begin position="72"/>
        <end position="189"/>
    </location>
</feature>
<dbReference type="Gene3D" id="3.40.50.1820">
    <property type="entry name" value="alpha/beta hydrolase"/>
    <property type="match status" value="2"/>
</dbReference>
<dbReference type="PaxDb" id="2903-EOD17909"/>